<organism evidence="2 3">
    <name type="scientific">Actinoplanes nipponensis</name>
    <dbReference type="NCBI Taxonomy" id="135950"/>
    <lineage>
        <taxon>Bacteria</taxon>
        <taxon>Bacillati</taxon>
        <taxon>Actinomycetota</taxon>
        <taxon>Actinomycetes</taxon>
        <taxon>Micromonosporales</taxon>
        <taxon>Micromonosporaceae</taxon>
        <taxon>Actinoplanes</taxon>
    </lineage>
</organism>
<dbReference type="Proteomes" id="UP000647172">
    <property type="component" value="Unassembled WGS sequence"/>
</dbReference>
<reference evidence="2" key="1">
    <citation type="submission" date="2021-01" db="EMBL/GenBank/DDBJ databases">
        <title>Whole genome shotgun sequence of Actinoplanes nipponensis NBRC 14063.</title>
        <authorList>
            <person name="Komaki H."/>
            <person name="Tamura T."/>
        </authorList>
    </citation>
    <scope>NUCLEOTIDE SEQUENCE</scope>
    <source>
        <strain evidence="2">NBRC 14063</strain>
    </source>
</reference>
<dbReference type="AlphaFoldDB" id="A0A919JHM6"/>
<dbReference type="Pfam" id="PF00990">
    <property type="entry name" value="GGDEF"/>
    <property type="match status" value="1"/>
</dbReference>
<keyword evidence="3" id="KW-1185">Reference proteome</keyword>
<name>A0A919JHM6_9ACTN</name>
<dbReference type="InterPro" id="IPR052163">
    <property type="entry name" value="DGC-Regulatory_Protein"/>
</dbReference>
<dbReference type="InterPro" id="IPR029787">
    <property type="entry name" value="Nucleotide_cyclase"/>
</dbReference>
<dbReference type="PANTHER" id="PTHR46663">
    <property type="entry name" value="DIGUANYLATE CYCLASE DGCT-RELATED"/>
    <property type="match status" value="1"/>
</dbReference>
<protein>
    <recommendedName>
        <fullName evidence="1">GGDEF domain-containing protein</fullName>
    </recommendedName>
</protein>
<dbReference type="InterPro" id="IPR043128">
    <property type="entry name" value="Rev_trsase/Diguanyl_cyclase"/>
</dbReference>
<accession>A0A919JHM6</accession>
<dbReference type="Gene3D" id="3.30.70.270">
    <property type="match status" value="1"/>
</dbReference>
<feature type="domain" description="GGDEF" evidence="1">
    <location>
        <begin position="76"/>
        <end position="132"/>
    </location>
</feature>
<sequence length="133" mass="14147">MAVAKALIRAGMLATAFVLGTGRDAVGLLGRLAEAGYELAIELLGSHDRDPRGLAWMGRTRALGGFDPHEGHDRVREAITAAVTQPFTVDGRRVEVGLSIGVALSTDGSADPDHLLREADAAMYREKAAARRR</sequence>
<dbReference type="PANTHER" id="PTHR46663:SF2">
    <property type="entry name" value="GGDEF DOMAIN-CONTAINING PROTEIN"/>
    <property type="match status" value="1"/>
</dbReference>
<dbReference type="RefSeq" id="WP_203768507.1">
    <property type="nucleotide sequence ID" value="NZ_BOMQ01000031.1"/>
</dbReference>
<evidence type="ECO:0000313" key="3">
    <source>
        <dbReference type="Proteomes" id="UP000647172"/>
    </source>
</evidence>
<dbReference type="InterPro" id="IPR000160">
    <property type="entry name" value="GGDEF_dom"/>
</dbReference>
<dbReference type="SUPFAM" id="SSF55073">
    <property type="entry name" value="Nucleotide cyclase"/>
    <property type="match status" value="1"/>
</dbReference>
<comment type="caution">
    <text evidence="2">The sequence shown here is derived from an EMBL/GenBank/DDBJ whole genome shotgun (WGS) entry which is preliminary data.</text>
</comment>
<dbReference type="EMBL" id="BOMQ01000031">
    <property type="protein sequence ID" value="GIE49257.1"/>
    <property type="molecule type" value="Genomic_DNA"/>
</dbReference>
<evidence type="ECO:0000259" key="1">
    <source>
        <dbReference type="Pfam" id="PF00990"/>
    </source>
</evidence>
<proteinExistence type="predicted"/>
<gene>
    <name evidence="2" type="ORF">Ani05nite_27910</name>
</gene>
<evidence type="ECO:0000313" key="2">
    <source>
        <dbReference type="EMBL" id="GIE49257.1"/>
    </source>
</evidence>